<name>A0ABQ1NKH9_9MICC</name>
<reference evidence="3" key="1">
    <citation type="journal article" date="2019" name="Int. J. Syst. Evol. Microbiol.">
        <title>The Global Catalogue of Microorganisms (GCM) 10K type strain sequencing project: providing services to taxonomists for standard genome sequencing and annotation.</title>
        <authorList>
            <consortium name="The Broad Institute Genomics Platform"/>
            <consortium name="The Broad Institute Genome Sequencing Center for Infectious Disease"/>
            <person name="Wu L."/>
            <person name="Ma J."/>
        </authorList>
    </citation>
    <scope>NUCLEOTIDE SEQUENCE [LARGE SCALE GENOMIC DNA]</scope>
    <source>
        <strain evidence="3">CGMCC 1.15480</strain>
    </source>
</reference>
<protein>
    <submittedName>
        <fullName evidence="2">Uncharacterized protein</fullName>
    </submittedName>
</protein>
<feature type="region of interest" description="Disordered" evidence="1">
    <location>
        <begin position="108"/>
        <end position="129"/>
    </location>
</feature>
<feature type="compositionally biased region" description="Polar residues" evidence="1">
    <location>
        <begin position="108"/>
        <end position="121"/>
    </location>
</feature>
<comment type="caution">
    <text evidence="2">The sequence shown here is derived from an EMBL/GenBank/DDBJ whole genome shotgun (WGS) entry which is preliminary data.</text>
</comment>
<proteinExistence type="predicted"/>
<keyword evidence="3" id="KW-1185">Reference proteome</keyword>
<evidence type="ECO:0000313" key="2">
    <source>
        <dbReference type="EMBL" id="GGC79096.1"/>
    </source>
</evidence>
<evidence type="ECO:0000256" key="1">
    <source>
        <dbReference type="SAM" id="MobiDB-lite"/>
    </source>
</evidence>
<dbReference type="Proteomes" id="UP000597761">
    <property type="component" value="Unassembled WGS sequence"/>
</dbReference>
<dbReference type="RefSeq" id="WP_188665022.1">
    <property type="nucleotide sequence ID" value="NZ_BMJI01000001.1"/>
</dbReference>
<feature type="compositionally biased region" description="Basic and acidic residues" evidence="1">
    <location>
        <begin position="1"/>
        <end position="13"/>
    </location>
</feature>
<sequence length="129" mass="13618">MSPSRDQRRDRPGTIEPRPLIRYAHTPSLVAANGLTAAPDDGRDRATTAPTRPHGTRHRPRPLWRRLGAAALLTATLATGSALPAQAAAADATRPSAAATVVEQQHATLTTPVQLTRSTASLPPRKGRG</sequence>
<feature type="region of interest" description="Disordered" evidence="1">
    <location>
        <begin position="1"/>
        <end position="61"/>
    </location>
</feature>
<gene>
    <name evidence="2" type="ORF">GCM10011512_02180</name>
</gene>
<accession>A0ABQ1NKH9</accession>
<evidence type="ECO:0000313" key="3">
    <source>
        <dbReference type="Proteomes" id="UP000597761"/>
    </source>
</evidence>
<dbReference type="EMBL" id="BMJI01000001">
    <property type="protein sequence ID" value="GGC79096.1"/>
    <property type="molecule type" value="Genomic_DNA"/>
</dbReference>
<organism evidence="2 3">
    <name type="scientific">Tersicoccus solisilvae</name>
    <dbReference type="NCBI Taxonomy" id="1882339"/>
    <lineage>
        <taxon>Bacteria</taxon>
        <taxon>Bacillati</taxon>
        <taxon>Actinomycetota</taxon>
        <taxon>Actinomycetes</taxon>
        <taxon>Micrococcales</taxon>
        <taxon>Micrococcaceae</taxon>
        <taxon>Tersicoccus</taxon>
    </lineage>
</organism>